<feature type="coiled-coil region" evidence="1">
    <location>
        <begin position="118"/>
        <end position="148"/>
    </location>
</feature>
<keyword evidence="2" id="KW-0812">Transmembrane</keyword>
<evidence type="ECO:0000256" key="1">
    <source>
        <dbReference type="SAM" id="Coils"/>
    </source>
</evidence>
<dbReference type="GeneID" id="90952855"/>
<reference evidence="3 4" key="1">
    <citation type="submission" date="2020-08" db="EMBL/GenBank/DDBJ databases">
        <title>The completed genome sequence of the pathogenic ascomycete fungus Penicillium digitatum.</title>
        <authorList>
            <person name="Wang M."/>
        </authorList>
    </citation>
    <scope>NUCLEOTIDE SEQUENCE [LARGE SCALE GENOMIC DNA]</scope>
    <source>
        <strain evidence="3 4">PdW03</strain>
    </source>
</reference>
<dbReference type="AlphaFoldDB" id="A0A7T7BJZ3"/>
<keyword evidence="2" id="KW-0472">Membrane</keyword>
<dbReference type="RefSeq" id="XP_065956450.1">
    <property type="nucleotide sequence ID" value="XM_066101367.1"/>
</dbReference>
<keyword evidence="2" id="KW-1133">Transmembrane helix</keyword>
<dbReference type="Proteomes" id="UP000595662">
    <property type="component" value="Chromosome 2"/>
</dbReference>
<proteinExistence type="predicted"/>
<evidence type="ECO:0000313" key="4">
    <source>
        <dbReference type="Proteomes" id="UP000595662"/>
    </source>
</evidence>
<feature type="transmembrane region" description="Helical" evidence="2">
    <location>
        <begin position="6"/>
        <end position="25"/>
    </location>
</feature>
<dbReference type="EMBL" id="CP060775">
    <property type="protein sequence ID" value="QQK42605.1"/>
    <property type="molecule type" value="Genomic_DNA"/>
</dbReference>
<evidence type="ECO:0000256" key="2">
    <source>
        <dbReference type="SAM" id="Phobius"/>
    </source>
</evidence>
<organism evidence="3 4">
    <name type="scientific">Penicillium digitatum</name>
    <name type="common">Green mold</name>
    <dbReference type="NCBI Taxonomy" id="36651"/>
    <lineage>
        <taxon>Eukaryota</taxon>
        <taxon>Fungi</taxon>
        <taxon>Dikarya</taxon>
        <taxon>Ascomycota</taxon>
        <taxon>Pezizomycotina</taxon>
        <taxon>Eurotiomycetes</taxon>
        <taxon>Eurotiomycetidae</taxon>
        <taxon>Eurotiales</taxon>
        <taxon>Aspergillaceae</taxon>
        <taxon>Penicillium</taxon>
    </lineage>
</organism>
<sequence>MNEHILFVMFPMIGVPLIALAAAWIQHIFTQFRIWIIVRTIEAITKDIEASMSKLRARKKEITELKKQMNTELSAWENRLRTIIRDPPTSEQAKVTQDEKERLRTRVLVIQQRFTALLNDFESISVALERQADRLQALEEELHQYRLIDTTVYPRLLLFTDNHA</sequence>
<protein>
    <submittedName>
        <fullName evidence="3">Uncharacterized protein</fullName>
    </submittedName>
</protein>
<name>A0A7T7BJZ3_PENDI</name>
<keyword evidence="1" id="KW-0175">Coiled coil</keyword>
<feature type="coiled-coil region" evidence="1">
    <location>
        <begin position="48"/>
        <end position="86"/>
    </location>
</feature>
<accession>A0A7T7BJZ3</accession>
<gene>
    <name evidence="3" type="ORF">Pdw03_6506</name>
</gene>
<evidence type="ECO:0000313" key="3">
    <source>
        <dbReference type="EMBL" id="QQK42605.1"/>
    </source>
</evidence>